<feature type="domain" description="CoA carboxyltransferase C-terminal" evidence="11">
    <location>
        <begin position="36"/>
        <end position="263"/>
    </location>
</feature>
<dbReference type="PROSITE" id="PS50989">
    <property type="entry name" value="COA_CT_CTER"/>
    <property type="match status" value="1"/>
</dbReference>
<feature type="non-terminal residue" evidence="12">
    <location>
        <position position="1"/>
    </location>
</feature>
<evidence type="ECO:0000256" key="1">
    <source>
        <dbReference type="ARBA" id="ARBA00004956"/>
    </source>
</evidence>
<dbReference type="NCBIfam" id="TIGR00513">
    <property type="entry name" value="accA"/>
    <property type="match status" value="1"/>
</dbReference>
<dbReference type="InterPro" id="IPR029045">
    <property type="entry name" value="ClpP/crotonase-like_dom_sf"/>
</dbReference>
<evidence type="ECO:0000256" key="7">
    <source>
        <dbReference type="ARBA" id="ARBA00022840"/>
    </source>
</evidence>
<dbReference type="Gene3D" id="3.90.226.10">
    <property type="entry name" value="2-enoyl-CoA Hydratase, Chain A, domain 1"/>
    <property type="match status" value="1"/>
</dbReference>
<dbReference type="GO" id="GO:0016743">
    <property type="term" value="F:carboxyl- or carbamoyltransferase activity"/>
    <property type="evidence" value="ECO:0007669"/>
    <property type="project" value="InterPro"/>
</dbReference>
<evidence type="ECO:0000256" key="9">
    <source>
        <dbReference type="ARBA" id="ARBA00023160"/>
    </source>
</evidence>
<comment type="catalytic activity">
    <reaction evidence="10">
        <text>N(6)-carboxybiotinyl-L-lysyl-[protein] + acetyl-CoA = N(6)-biotinyl-L-lysyl-[protein] + malonyl-CoA</text>
        <dbReference type="Rhea" id="RHEA:54728"/>
        <dbReference type="Rhea" id="RHEA-COMP:10505"/>
        <dbReference type="Rhea" id="RHEA-COMP:10506"/>
        <dbReference type="ChEBI" id="CHEBI:57288"/>
        <dbReference type="ChEBI" id="CHEBI:57384"/>
        <dbReference type="ChEBI" id="CHEBI:83144"/>
        <dbReference type="ChEBI" id="CHEBI:83145"/>
        <dbReference type="EC" id="2.1.3.15"/>
    </reaction>
</comment>
<dbReference type="GO" id="GO:0005524">
    <property type="term" value="F:ATP binding"/>
    <property type="evidence" value="ECO:0007669"/>
    <property type="project" value="UniProtKB-KW"/>
</dbReference>
<accession>A0A382YI27</accession>
<dbReference type="GO" id="GO:0009317">
    <property type="term" value="C:acetyl-CoA carboxylase complex"/>
    <property type="evidence" value="ECO:0007669"/>
    <property type="project" value="InterPro"/>
</dbReference>
<comment type="pathway">
    <text evidence="1">Lipid metabolism; malonyl-CoA biosynthesis; malonyl-CoA from acetyl-CoA: step 1/1.</text>
</comment>
<evidence type="ECO:0000256" key="6">
    <source>
        <dbReference type="ARBA" id="ARBA00022832"/>
    </source>
</evidence>
<keyword evidence="4" id="KW-0808">Transferase</keyword>
<evidence type="ECO:0000259" key="11">
    <source>
        <dbReference type="PROSITE" id="PS50989"/>
    </source>
</evidence>
<keyword evidence="8" id="KW-0443">Lipid metabolism</keyword>
<evidence type="ECO:0000256" key="2">
    <source>
        <dbReference type="ARBA" id="ARBA00011883"/>
    </source>
</evidence>
<keyword evidence="9" id="KW-0275">Fatty acid biosynthesis</keyword>
<evidence type="ECO:0000313" key="12">
    <source>
        <dbReference type="EMBL" id="SVD82639.1"/>
    </source>
</evidence>
<dbReference type="HAMAP" id="MF_00823">
    <property type="entry name" value="AcetylCoA_CT_alpha"/>
    <property type="match status" value="1"/>
</dbReference>
<reference evidence="12" key="1">
    <citation type="submission" date="2018-05" db="EMBL/GenBank/DDBJ databases">
        <authorList>
            <person name="Lanie J.A."/>
            <person name="Ng W.-L."/>
            <person name="Kazmierczak K.M."/>
            <person name="Andrzejewski T.M."/>
            <person name="Davidsen T.M."/>
            <person name="Wayne K.J."/>
            <person name="Tettelin H."/>
            <person name="Glass J.I."/>
            <person name="Rusch D."/>
            <person name="Podicherti R."/>
            <person name="Tsui H.-C.T."/>
            <person name="Winkler M.E."/>
        </authorList>
    </citation>
    <scope>NUCLEOTIDE SEQUENCE</scope>
</reference>
<dbReference type="AlphaFoldDB" id="A0A382YI27"/>
<evidence type="ECO:0000256" key="8">
    <source>
        <dbReference type="ARBA" id="ARBA00023098"/>
    </source>
</evidence>
<dbReference type="NCBIfam" id="NF041504">
    <property type="entry name" value="AccA_sub"/>
    <property type="match status" value="1"/>
</dbReference>
<dbReference type="GO" id="GO:2001295">
    <property type="term" value="P:malonyl-CoA biosynthetic process"/>
    <property type="evidence" value="ECO:0007669"/>
    <property type="project" value="UniProtKB-UniPathway"/>
</dbReference>
<dbReference type="GO" id="GO:0003989">
    <property type="term" value="F:acetyl-CoA carboxylase activity"/>
    <property type="evidence" value="ECO:0007669"/>
    <property type="project" value="InterPro"/>
</dbReference>
<sequence length="263" mass="29078">RDIKVLEEELEKLKDPFNKEGLTEVATDKITQIQAEIDGKLKTSYANLNEWQKTQVARHEERPKAKFFIENLFKNFINLSGDRHFAEDESVLAGFAEFEGRSVLVLGQEKGEDLDSRLKRNFGMMRPEGYRKCVRLMKLANKFNIPVISLIDTPGAYPGVGAEQRGQAEAIASSIECCMSLEVPIISVIIGEGGSGGAIALASANKVLMFENAIYSVISPEGCASILWRDPSKSLEAAKAMKLTANELLKMQIIDEIIKEPVG</sequence>
<dbReference type="EC" id="2.1.3.15" evidence="2"/>
<dbReference type="EMBL" id="UINC01175820">
    <property type="protein sequence ID" value="SVD82639.1"/>
    <property type="molecule type" value="Genomic_DNA"/>
</dbReference>
<keyword evidence="7" id="KW-0067">ATP-binding</keyword>
<dbReference type="PANTHER" id="PTHR42853">
    <property type="entry name" value="ACETYL-COENZYME A CARBOXYLASE CARBOXYL TRANSFERASE SUBUNIT ALPHA"/>
    <property type="match status" value="1"/>
</dbReference>
<dbReference type="UniPathway" id="UPA00655">
    <property type="reaction ID" value="UER00711"/>
</dbReference>
<gene>
    <name evidence="12" type="ORF">METZ01_LOCUS435493</name>
</gene>
<proteinExistence type="inferred from homology"/>
<organism evidence="12">
    <name type="scientific">marine metagenome</name>
    <dbReference type="NCBI Taxonomy" id="408172"/>
    <lineage>
        <taxon>unclassified sequences</taxon>
        <taxon>metagenomes</taxon>
        <taxon>ecological metagenomes</taxon>
    </lineage>
</organism>
<keyword evidence="3" id="KW-0444">Lipid biosynthesis</keyword>
<protein>
    <recommendedName>
        <fullName evidence="2">acetyl-CoA carboxytransferase</fullName>
        <ecNumber evidence="2">2.1.3.15</ecNumber>
    </recommendedName>
</protein>
<dbReference type="Pfam" id="PF03255">
    <property type="entry name" value="ACCA"/>
    <property type="match status" value="1"/>
</dbReference>
<evidence type="ECO:0000256" key="4">
    <source>
        <dbReference type="ARBA" id="ARBA00022679"/>
    </source>
</evidence>
<name>A0A382YI27_9ZZZZ</name>
<dbReference type="InterPro" id="IPR011763">
    <property type="entry name" value="COA_CT_C"/>
</dbReference>
<dbReference type="GO" id="GO:0006633">
    <property type="term" value="P:fatty acid biosynthetic process"/>
    <property type="evidence" value="ECO:0007669"/>
    <property type="project" value="UniProtKB-KW"/>
</dbReference>
<keyword evidence="6" id="KW-0276">Fatty acid metabolism</keyword>
<dbReference type="NCBIfam" id="NF004344">
    <property type="entry name" value="PRK05724.1"/>
    <property type="match status" value="1"/>
</dbReference>
<evidence type="ECO:0000256" key="5">
    <source>
        <dbReference type="ARBA" id="ARBA00022741"/>
    </source>
</evidence>
<dbReference type="InterPro" id="IPR001095">
    <property type="entry name" value="Acetyl_CoA_COase_a_su"/>
</dbReference>
<keyword evidence="5" id="KW-0547">Nucleotide-binding</keyword>
<evidence type="ECO:0000256" key="3">
    <source>
        <dbReference type="ARBA" id="ARBA00022516"/>
    </source>
</evidence>
<dbReference type="PANTHER" id="PTHR42853:SF3">
    <property type="entry name" value="ACETYL-COENZYME A CARBOXYLASE CARBOXYL TRANSFERASE SUBUNIT ALPHA, CHLOROPLASTIC"/>
    <property type="match status" value="1"/>
</dbReference>
<dbReference type="PRINTS" id="PR01069">
    <property type="entry name" value="ACCCTRFRASEA"/>
</dbReference>
<feature type="non-terminal residue" evidence="12">
    <location>
        <position position="263"/>
    </location>
</feature>
<dbReference type="SUPFAM" id="SSF52096">
    <property type="entry name" value="ClpP/crotonase"/>
    <property type="match status" value="1"/>
</dbReference>
<evidence type="ECO:0000256" key="10">
    <source>
        <dbReference type="ARBA" id="ARBA00049152"/>
    </source>
</evidence>